<comment type="caution">
    <text evidence="6">The sequence shown here is derived from an EMBL/GenBank/DDBJ whole genome shotgun (WGS) entry which is preliminary data.</text>
</comment>
<evidence type="ECO:0000256" key="2">
    <source>
        <dbReference type="ARBA" id="ARBA00022618"/>
    </source>
</evidence>
<keyword evidence="2" id="KW-0132">Cell division</keyword>
<keyword evidence="7" id="KW-1185">Reference proteome</keyword>
<dbReference type="RefSeq" id="WP_304515473.1">
    <property type="nucleotide sequence ID" value="NZ_JAOSID010000017.1"/>
</dbReference>
<dbReference type="Proteomes" id="UP001172036">
    <property type="component" value="Unassembled WGS sequence"/>
</dbReference>
<protein>
    <recommendedName>
        <fullName evidence="8">Anaphase-promoting complex subunit 1</fullName>
    </recommendedName>
</protein>
<organism evidence="6 7">
    <name type="scientific">Candidatus Phytoplasma melaleucae</name>
    <dbReference type="NCBI Taxonomy" id="2982630"/>
    <lineage>
        <taxon>Bacteria</taxon>
        <taxon>Bacillati</taxon>
        <taxon>Mycoplasmatota</taxon>
        <taxon>Mollicutes</taxon>
        <taxon>Acholeplasmatales</taxon>
        <taxon>Acholeplasmataceae</taxon>
        <taxon>Candidatus Phytoplasma</taxon>
    </lineage>
</organism>
<accession>A0ABT9DE35</accession>
<dbReference type="InterPro" id="IPR011989">
    <property type="entry name" value="ARM-like"/>
</dbReference>
<evidence type="ECO:0000256" key="1">
    <source>
        <dbReference type="ARBA" id="ARBA00010547"/>
    </source>
</evidence>
<feature type="region of interest" description="Disordered" evidence="5">
    <location>
        <begin position="1"/>
        <end position="20"/>
    </location>
</feature>
<evidence type="ECO:0000313" key="6">
    <source>
        <dbReference type="EMBL" id="MDO8168269.1"/>
    </source>
</evidence>
<dbReference type="EMBL" id="JAOSID010000017">
    <property type="protein sequence ID" value="MDO8168269.1"/>
    <property type="molecule type" value="Genomic_DNA"/>
</dbReference>
<keyword evidence="4" id="KW-0131">Cell cycle</keyword>
<keyword evidence="3" id="KW-0498">Mitosis</keyword>
<dbReference type="PANTHER" id="PTHR12827:SF3">
    <property type="entry name" value="ANAPHASE-PROMOTING COMPLEX SUBUNIT 1"/>
    <property type="match status" value="1"/>
</dbReference>
<name>A0ABT9DE35_9MOLU</name>
<sequence length="691" mass="74801">GFDVGPTPSDTAHTPAEDRQVSLPSLEILHAVAQEMSLSARHRNSGLADLVRLIVQLSQRTQRPAYSEFWYMRMASVGLCQNDLPTGSSASIPSPPDALAIVEKMLAGEFGSVEAALKALLPNSVISIVQLETILPCFAKILKVAGALTNRSGHARSDTLLKLMVAENITVEDIEDFPLSLTTAFRQVLKLCGEHPSEGLSKDAKLLIGRKDLAHAQGVSTRMARRFSADELRTLPSGAKLDPLSATLFSADFRLQDVSDMLSTSRPTAIRAPTRPDNSDHENRELGLARLQNAAERIKATPVGRGMFLLLTRKFDPTQKWQTPRINLRILLRPAQPYGLSEPRAETPELEWPDFHNGCASALEMCVGKTKVDSTWYFSQSAGERTARHAGLLLGLGLSGRFVTIGQVHTYRYLGDRHSLTSIGLLLGLSATFVAKGDPDVRALLACHVKAFLPPHSANLAHSTLVQAAALLGTGLLFLGSGVSHIAEALCEQIGAQIIETTDTQRFCREAYCLSAALGVGLVMLGRGRHSNLTSNKDRTMLLSLERLMVGTPPPLHDDHAVNPTWRVDARITTTAAALAYGLIFLRSNKAATADKIPIPSCDAELNEVRPDGLLLLAIARSLINWDSMEPSLAWMRSTVPQFLLRPADKDSDTASRELAVMHLETGALFTLSLKFAGSANAAVKGLPKIS</sequence>
<gene>
    <name evidence="6" type="ORF">OC680_02160</name>
</gene>
<feature type="non-terminal residue" evidence="6">
    <location>
        <position position="1"/>
    </location>
</feature>
<evidence type="ECO:0000256" key="4">
    <source>
        <dbReference type="ARBA" id="ARBA00023306"/>
    </source>
</evidence>
<reference evidence="6 7" key="1">
    <citation type="journal article" date="2023" name="Int. J. Syst. Evol. Microbiol.">
        <title>The observation of taxonomic boundaries for the 16SrII and 16SrXXV phytoplasmas using genome-based delimitation.</title>
        <authorList>
            <person name="Rodrigues Jardim B."/>
            <person name="Tran-Nguyen L.T.T."/>
            <person name="Gambley C."/>
            <person name="Al-Sadi A.M."/>
            <person name="Al-Subhi A.M."/>
            <person name="Foissac X."/>
            <person name="Salar P."/>
            <person name="Cai H."/>
            <person name="Yang J.Y."/>
            <person name="Davis R."/>
            <person name="Jones L."/>
            <person name="Rodoni B."/>
            <person name="Constable F.E."/>
        </authorList>
    </citation>
    <scope>NUCLEOTIDE SEQUENCE [LARGE SCALE GENOMIC DNA]</scope>
    <source>
        <strain evidence="6">BAWM-155c</strain>
    </source>
</reference>
<dbReference type="InterPro" id="IPR024990">
    <property type="entry name" value="Apc1"/>
</dbReference>
<evidence type="ECO:0008006" key="8">
    <source>
        <dbReference type="Google" id="ProtNLM"/>
    </source>
</evidence>
<comment type="similarity">
    <text evidence="1">Belongs to the APC1 family.</text>
</comment>
<dbReference type="PANTHER" id="PTHR12827">
    <property type="entry name" value="MEIOTIC CHECKPOINT REGULATOR TSG24 FAMILY MEMBER"/>
    <property type="match status" value="1"/>
</dbReference>
<evidence type="ECO:0000256" key="3">
    <source>
        <dbReference type="ARBA" id="ARBA00022776"/>
    </source>
</evidence>
<proteinExistence type="inferred from homology"/>
<evidence type="ECO:0000313" key="7">
    <source>
        <dbReference type="Proteomes" id="UP001172036"/>
    </source>
</evidence>
<evidence type="ECO:0000256" key="5">
    <source>
        <dbReference type="SAM" id="MobiDB-lite"/>
    </source>
</evidence>
<dbReference type="Gene3D" id="1.25.10.10">
    <property type="entry name" value="Leucine-rich Repeat Variant"/>
    <property type="match status" value="1"/>
</dbReference>